<comment type="similarity">
    <text evidence="2">Belongs to the peptidase C13 family.</text>
</comment>
<dbReference type="GO" id="GO:0006508">
    <property type="term" value="P:proteolysis"/>
    <property type="evidence" value="ECO:0007669"/>
    <property type="project" value="InterPro"/>
</dbReference>
<sequence>MLGTRHQNQSRNADGDSDVDEFSAPLLIDNDPDSRIQHGSIRVCTSRFWFNYRHIANTLAIYRTVKRLGIPDSNIILMLADDMACNPRNKHPGAVFSHPNHEVDIYGDNVEVDYRGYEVTVENFIRLITGRVMPDTPRSKRLLTDDKSNILFYLTGHGGEDFLKFQDAEEINSYDIADAFSQMWEKKRYNEIMFMIDTCQANSMFSKFKSPNILSIGSSRVGESSYSYFHDADLGLTVIDRFTYVNLKYFEDIDMQSRSSFSDLYSTYDTKIIKSNPGYDTRHFKRRFDQTLLTDFLGAVAKAEITEKSYPLQRNITRDTSKTGSNTAKVRCGTASVGNAIMYILYHICLLALILLYLCATCFFFNNGV</sequence>
<dbReference type="InterPro" id="IPR028361">
    <property type="entry name" value="GPI_transamidase"/>
</dbReference>
<dbReference type="GO" id="GO:0042765">
    <property type="term" value="C:GPI-anchor transamidase complex"/>
    <property type="evidence" value="ECO:0007669"/>
    <property type="project" value="InterPro"/>
</dbReference>
<dbReference type="EMBL" id="JANBPU010000046">
    <property type="protein sequence ID" value="KAJ1918393.1"/>
    <property type="molecule type" value="Genomic_DNA"/>
</dbReference>
<evidence type="ECO:0000256" key="4">
    <source>
        <dbReference type="ARBA" id="ARBA00022729"/>
    </source>
</evidence>
<dbReference type="Gene3D" id="3.40.50.1460">
    <property type="match status" value="1"/>
</dbReference>
<evidence type="ECO:0000256" key="5">
    <source>
        <dbReference type="PIRSR" id="PIRSR019663-1"/>
    </source>
</evidence>
<keyword evidence="6" id="KW-0812">Transmembrane</keyword>
<gene>
    <name evidence="7" type="primary">GPI8</name>
    <name evidence="7" type="ORF">H4219_002619</name>
</gene>
<keyword evidence="6" id="KW-0472">Membrane</keyword>
<evidence type="ECO:0000256" key="3">
    <source>
        <dbReference type="ARBA" id="ARBA00022502"/>
    </source>
</evidence>
<dbReference type="Proteomes" id="UP001150538">
    <property type="component" value="Unassembled WGS sequence"/>
</dbReference>
<name>A0A9W8A219_9FUNG</name>
<dbReference type="GO" id="GO:0003923">
    <property type="term" value="F:GPI-anchor transamidase activity"/>
    <property type="evidence" value="ECO:0007669"/>
    <property type="project" value="InterPro"/>
</dbReference>
<dbReference type="GO" id="GO:0006506">
    <property type="term" value="P:GPI anchor biosynthetic process"/>
    <property type="evidence" value="ECO:0007669"/>
    <property type="project" value="UniProtKB-KW"/>
</dbReference>
<protein>
    <submittedName>
        <fullName evidence="7">Glycosylphosphatidylinositol anchor biosynthesis</fullName>
    </submittedName>
</protein>
<comment type="pathway">
    <text evidence="1">Glycolipid biosynthesis; glycosylphosphatidylinositol-anchor biosynthesis.</text>
</comment>
<evidence type="ECO:0000313" key="7">
    <source>
        <dbReference type="EMBL" id="KAJ1918393.1"/>
    </source>
</evidence>
<feature type="active site" evidence="5">
    <location>
        <position position="157"/>
    </location>
</feature>
<keyword evidence="6" id="KW-1133">Transmembrane helix</keyword>
<proteinExistence type="inferred from homology"/>
<evidence type="ECO:0000313" key="8">
    <source>
        <dbReference type="Proteomes" id="UP001150538"/>
    </source>
</evidence>
<evidence type="ECO:0000256" key="1">
    <source>
        <dbReference type="ARBA" id="ARBA00004687"/>
    </source>
</evidence>
<keyword evidence="4" id="KW-0732">Signal</keyword>
<dbReference type="PANTHER" id="PTHR48067">
    <property type="entry name" value="GPI-ANCHOR TRANSAMIDASE"/>
    <property type="match status" value="1"/>
</dbReference>
<organism evidence="7 8">
    <name type="scientific">Mycoemilia scoparia</name>
    <dbReference type="NCBI Taxonomy" id="417184"/>
    <lineage>
        <taxon>Eukaryota</taxon>
        <taxon>Fungi</taxon>
        <taxon>Fungi incertae sedis</taxon>
        <taxon>Zoopagomycota</taxon>
        <taxon>Kickxellomycotina</taxon>
        <taxon>Kickxellomycetes</taxon>
        <taxon>Kickxellales</taxon>
        <taxon>Kickxellaceae</taxon>
        <taxon>Mycoemilia</taxon>
    </lineage>
</organism>
<dbReference type="FunFam" id="3.40.50.1460:FF:000021">
    <property type="entry name" value="GPI-anchor transamidase"/>
    <property type="match status" value="1"/>
</dbReference>
<feature type="transmembrane region" description="Helical" evidence="6">
    <location>
        <begin position="340"/>
        <end position="365"/>
    </location>
</feature>
<reference evidence="7" key="1">
    <citation type="submission" date="2022-07" db="EMBL/GenBank/DDBJ databases">
        <title>Phylogenomic reconstructions and comparative analyses of Kickxellomycotina fungi.</title>
        <authorList>
            <person name="Reynolds N.K."/>
            <person name="Stajich J.E."/>
            <person name="Barry K."/>
            <person name="Grigoriev I.V."/>
            <person name="Crous P."/>
            <person name="Smith M.E."/>
        </authorList>
    </citation>
    <scope>NUCLEOTIDE SEQUENCE</scope>
    <source>
        <strain evidence="7">NBRC 100468</strain>
    </source>
</reference>
<dbReference type="PANTHER" id="PTHR48067:SF1">
    <property type="entry name" value="GPI-ANCHOR TRANSAMIDASE"/>
    <property type="match status" value="1"/>
</dbReference>
<dbReference type="InterPro" id="IPR001096">
    <property type="entry name" value="Peptidase_C13"/>
</dbReference>
<dbReference type="GO" id="GO:0016255">
    <property type="term" value="P:attachment of GPI anchor to protein"/>
    <property type="evidence" value="ECO:0007669"/>
    <property type="project" value="InterPro"/>
</dbReference>
<dbReference type="PIRSF" id="PIRSF019663">
    <property type="entry name" value="Legumain"/>
    <property type="match status" value="1"/>
</dbReference>
<dbReference type="OrthoDB" id="192611at2759"/>
<comment type="caution">
    <text evidence="7">The sequence shown here is derived from an EMBL/GenBank/DDBJ whole genome shotgun (WGS) entry which is preliminary data.</text>
</comment>
<evidence type="ECO:0000256" key="6">
    <source>
        <dbReference type="SAM" id="Phobius"/>
    </source>
</evidence>
<evidence type="ECO:0000256" key="2">
    <source>
        <dbReference type="ARBA" id="ARBA00009941"/>
    </source>
</evidence>
<dbReference type="PIRSF" id="PIRSF500138">
    <property type="entry name" value="GPI8"/>
    <property type="match status" value="1"/>
</dbReference>
<dbReference type="Pfam" id="PF01650">
    <property type="entry name" value="Peptidase_C13"/>
    <property type="match status" value="1"/>
</dbReference>
<feature type="active site" description="Nucleophile" evidence="5">
    <location>
        <position position="199"/>
    </location>
</feature>
<dbReference type="PRINTS" id="PR00776">
    <property type="entry name" value="HEMOGLOBNASE"/>
</dbReference>
<dbReference type="AlphaFoldDB" id="A0A9W8A219"/>
<keyword evidence="3" id="KW-0337">GPI-anchor biosynthesis</keyword>
<keyword evidence="8" id="KW-1185">Reference proteome</keyword>
<accession>A0A9W8A219</accession>